<evidence type="ECO:0000259" key="11">
    <source>
        <dbReference type="PROSITE" id="PS50113"/>
    </source>
</evidence>
<feature type="domain" description="PAC" evidence="11">
    <location>
        <begin position="314"/>
        <end position="365"/>
    </location>
</feature>
<reference evidence="13" key="1">
    <citation type="submission" date="2018-06" db="EMBL/GenBank/DDBJ databases">
        <authorList>
            <person name="Zhirakovskaya E."/>
        </authorList>
    </citation>
    <scope>NUCLEOTIDE SEQUENCE</scope>
</reference>
<dbReference type="GO" id="GO:0000155">
    <property type="term" value="F:phosphorelay sensor kinase activity"/>
    <property type="evidence" value="ECO:0007669"/>
    <property type="project" value="InterPro"/>
</dbReference>
<keyword evidence="6" id="KW-0418">Kinase</keyword>
<feature type="transmembrane region" description="Helical" evidence="9">
    <location>
        <begin position="173"/>
        <end position="193"/>
    </location>
</feature>
<dbReference type="AlphaFoldDB" id="A0A3B0ZFP3"/>
<dbReference type="PROSITE" id="PS50113">
    <property type="entry name" value="PAC"/>
    <property type="match status" value="1"/>
</dbReference>
<keyword evidence="9" id="KW-0472">Membrane</keyword>
<dbReference type="InterPro" id="IPR005467">
    <property type="entry name" value="His_kinase_dom"/>
</dbReference>
<dbReference type="InterPro" id="IPR003661">
    <property type="entry name" value="HisK_dim/P_dom"/>
</dbReference>
<dbReference type="SMART" id="SM00387">
    <property type="entry name" value="HATPase_c"/>
    <property type="match status" value="1"/>
</dbReference>
<evidence type="ECO:0000256" key="6">
    <source>
        <dbReference type="ARBA" id="ARBA00022777"/>
    </source>
</evidence>
<keyword evidence="9" id="KW-0812">Transmembrane</keyword>
<feature type="domain" description="HAMP" evidence="12">
    <location>
        <begin position="190"/>
        <end position="243"/>
    </location>
</feature>
<dbReference type="Pfam" id="PF02518">
    <property type="entry name" value="HATPase_c"/>
    <property type="match status" value="1"/>
</dbReference>
<dbReference type="InterPro" id="IPR004358">
    <property type="entry name" value="Sig_transdc_His_kin-like_C"/>
</dbReference>
<dbReference type="CDD" id="cd06225">
    <property type="entry name" value="HAMP"/>
    <property type="match status" value="1"/>
</dbReference>
<evidence type="ECO:0000256" key="1">
    <source>
        <dbReference type="ARBA" id="ARBA00000085"/>
    </source>
</evidence>
<dbReference type="InterPro" id="IPR036097">
    <property type="entry name" value="HisK_dim/P_sf"/>
</dbReference>
<dbReference type="PANTHER" id="PTHR43065:SF10">
    <property type="entry name" value="PEROXIDE STRESS-ACTIVATED HISTIDINE KINASE MAK3"/>
    <property type="match status" value="1"/>
</dbReference>
<evidence type="ECO:0000256" key="8">
    <source>
        <dbReference type="ARBA" id="ARBA00023012"/>
    </source>
</evidence>
<evidence type="ECO:0000256" key="2">
    <source>
        <dbReference type="ARBA" id="ARBA00012438"/>
    </source>
</evidence>
<dbReference type="EC" id="2.7.13.3" evidence="2"/>
<keyword evidence="7" id="KW-0067">ATP-binding</keyword>
<dbReference type="PANTHER" id="PTHR43065">
    <property type="entry name" value="SENSOR HISTIDINE KINASE"/>
    <property type="match status" value="1"/>
</dbReference>
<dbReference type="InterPro" id="IPR035965">
    <property type="entry name" value="PAS-like_dom_sf"/>
</dbReference>
<dbReference type="InterPro" id="IPR000700">
    <property type="entry name" value="PAS-assoc_C"/>
</dbReference>
<evidence type="ECO:0000256" key="7">
    <source>
        <dbReference type="ARBA" id="ARBA00022840"/>
    </source>
</evidence>
<dbReference type="SUPFAM" id="SSF55785">
    <property type="entry name" value="PYP-like sensor domain (PAS domain)"/>
    <property type="match status" value="1"/>
</dbReference>
<dbReference type="Pfam" id="PF00672">
    <property type="entry name" value="HAMP"/>
    <property type="match status" value="1"/>
</dbReference>
<dbReference type="EMBL" id="UOFR01000014">
    <property type="protein sequence ID" value="VAW92308.1"/>
    <property type="molecule type" value="Genomic_DNA"/>
</dbReference>
<dbReference type="GO" id="GO:0005524">
    <property type="term" value="F:ATP binding"/>
    <property type="evidence" value="ECO:0007669"/>
    <property type="project" value="UniProtKB-KW"/>
</dbReference>
<dbReference type="SMART" id="SM00388">
    <property type="entry name" value="HisKA"/>
    <property type="match status" value="1"/>
</dbReference>
<sequence>MTTTHLKDPETLWYFPFRSLSSRLLLMLFLTNLILVPLLIIYVLDTAAQNYKDRFIDQARSDAQWIHSLLETSPSRSDAQTLMEELVLNAFRQSIQLLDAQNIQLAGAGIALDSPITNLNEDFKFGQHEDHLYWISLPLHKTGTDITSTLRLAYDETPIVEDINKLYARSLQLAFLYLVLIAVAVTGFSRYLAVSLNQLRKAAHRIATGDHDEQFLPRSRTTEIVGLSNDLEHMRQQLLERSNRLSEQTQHLRSLLDQIAEGVVTFEDDGTIVTCNPAALTLFACPAGIPANLRITDWLPDLQIPRWSENGSYPSVQTHLNQKHTDELMTIEMTISPIKHKDQQQFLGLIRNISERKRIEDERRQHFDGLAHARRLSSLGEMAAELAHELNQPLAAINLYIQGCLKRLENSSAYPSEITVAIKKASLQAQRAGEIISQIRSFVKKATPKLRKTDLNQLITETVQLLEKELAAVQVEFRLDKNLPMLNIDRLQIQQALINLITNGVDSMQTIPAEGRQLTLRTVQHDHDVTIAIEDCGHGVAKNISNQLFSAFASNKESGLGLGLAISRTIAEEHNGKLDFRRRTKEGTIFTLTLPITDKNAQTDEHHT</sequence>
<proteinExistence type="predicted"/>
<feature type="transmembrane region" description="Helical" evidence="9">
    <location>
        <begin position="20"/>
        <end position="44"/>
    </location>
</feature>
<dbReference type="SUPFAM" id="SSF47384">
    <property type="entry name" value="Homodimeric domain of signal transducing histidine kinase"/>
    <property type="match status" value="1"/>
</dbReference>
<keyword evidence="9" id="KW-1133">Transmembrane helix</keyword>
<dbReference type="CDD" id="cd00082">
    <property type="entry name" value="HisKA"/>
    <property type="match status" value="1"/>
</dbReference>
<dbReference type="InterPro" id="IPR003594">
    <property type="entry name" value="HATPase_dom"/>
</dbReference>
<dbReference type="SUPFAM" id="SSF55874">
    <property type="entry name" value="ATPase domain of HSP90 chaperone/DNA topoisomerase II/histidine kinase"/>
    <property type="match status" value="1"/>
</dbReference>
<accession>A0A3B0ZFP3</accession>
<dbReference type="Pfam" id="PF13188">
    <property type="entry name" value="PAS_8"/>
    <property type="match status" value="1"/>
</dbReference>
<gene>
    <name evidence="13" type="ORF">MNBD_GAMMA21-1205</name>
</gene>
<dbReference type="Gene3D" id="6.10.340.10">
    <property type="match status" value="1"/>
</dbReference>
<dbReference type="Gene3D" id="3.30.450.20">
    <property type="entry name" value="PAS domain"/>
    <property type="match status" value="1"/>
</dbReference>
<comment type="catalytic activity">
    <reaction evidence="1">
        <text>ATP + protein L-histidine = ADP + protein N-phospho-L-histidine.</text>
        <dbReference type="EC" id="2.7.13.3"/>
    </reaction>
</comment>
<keyword evidence="5" id="KW-0547">Nucleotide-binding</keyword>
<dbReference type="PRINTS" id="PR00344">
    <property type="entry name" value="BCTRLSENSOR"/>
</dbReference>
<dbReference type="Pfam" id="PF00512">
    <property type="entry name" value="HisKA"/>
    <property type="match status" value="1"/>
</dbReference>
<keyword evidence="8" id="KW-0902">Two-component regulatory system</keyword>
<evidence type="ECO:0000313" key="13">
    <source>
        <dbReference type="EMBL" id="VAW92308.1"/>
    </source>
</evidence>
<keyword evidence="3" id="KW-0597">Phosphoprotein</keyword>
<organism evidence="13">
    <name type="scientific">hydrothermal vent metagenome</name>
    <dbReference type="NCBI Taxonomy" id="652676"/>
    <lineage>
        <taxon>unclassified sequences</taxon>
        <taxon>metagenomes</taxon>
        <taxon>ecological metagenomes</taxon>
    </lineage>
</organism>
<dbReference type="PROSITE" id="PS50885">
    <property type="entry name" value="HAMP"/>
    <property type="match status" value="1"/>
</dbReference>
<dbReference type="InterPro" id="IPR036890">
    <property type="entry name" value="HATPase_C_sf"/>
</dbReference>
<dbReference type="Gene3D" id="3.30.565.10">
    <property type="entry name" value="Histidine kinase-like ATPase, C-terminal domain"/>
    <property type="match status" value="1"/>
</dbReference>
<dbReference type="InterPro" id="IPR003660">
    <property type="entry name" value="HAMP_dom"/>
</dbReference>
<evidence type="ECO:0000256" key="9">
    <source>
        <dbReference type="SAM" id="Phobius"/>
    </source>
</evidence>
<dbReference type="GO" id="GO:0016020">
    <property type="term" value="C:membrane"/>
    <property type="evidence" value="ECO:0007669"/>
    <property type="project" value="InterPro"/>
</dbReference>
<evidence type="ECO:0000259" key="12">
    <source>
        <dbReference type="PROSITE" id="PS50885"/>
    </source>
</evidence>
<evidence type="ECO:0000256" key="3">
    <source>
        <dbReference type="ARBA" id="ARBA00022553"/>
    </source>
</evidence>
<dbReference type="SUPFAM" id="SSF158472">
    <property type="entry name" value="HAMP domain-like"/>
    <property type="match status" value="1"/>
</dbReference>
<evidence type="ECO:0000256" key="4">
    <source>
        <dbReference type="ARBA" id="ARBA00022679"/>
    </source>
</evidence>
<name>A0A3B0ZFP3_9ZZZZ</name>
<evidence type="ECO:0000259" key="10">
    <source>
        <dbReference type="PROSITE" id="PS50109"/>
    </source>
</evidence>
<dbReference type="PROSITE" id="PS50109">
    <property type="entry name" value="HIS_KIN"/>
    <property type="match status" value="1"/>
</dbReference>
<protein>
    <recommendedName>
        <fullName evidence="2">histidine kinase</fullName>
        <ecNumber evidence="2">2.7.13.3</ecNumber>
    </recommendedName>
</protein>
<evidence type="ECO:0000256" key="5">
    <source>
        <dbReference type="ARBA" id="ARBA00022741"/>
    </source>
</evidence>
<keyword evidence="4" id="KW-0808">Transferase</keyword>
<dbReference type="InterPro" id="IPR000014">
    <property type="entry name" value="PAS"/>
</dbReference>
<dbReference type="Gene3D" id="1.10.287.130">
    <property type="match status" value="1"/>
</dbReference>
<feature type="domain" description="Histidine kinase" evidence="10">
    <location>
        <begin position="385"/>
        <end position="598"/>
    </location>
</feature>